<protein>
    <recommendedName>
        <fullName evidence="3">RRM domain-containing protein</fullName>
    </recommendedName>
</protein>
<name>A0AA36CE88_9BILA</name>
<organism evidence="4 5">
    <name type="scientific">Mesorhabditis spiculigera</name>
    <dbReference type="NCBI Taxonomy" id="96644"/>
    <lineage>
        <taxon>Eukaryota</taxon>
        <taxon>Metazoa</taxon>
        <taxon>Ecdysozoa</taxon>
        <taxon>Nematoda</taxon>
        <taxon>Chromadorea</taxon>
        <taxon>Rhabditida</taxon>
        <taxon>Rhabditina</taxon>
        <taxon>Rhabditomorpha</taxon>
        <taxon>Rhabditoidea</taxon>
        <taxon>Rhabditidae</taxon>
        <taxon>Mesorhabditinae</taxon>
        <taxon>Mesorhabditis</taxon>
    </lineage>
</organism>
<reference evidence="4" key="1">
    <citation type="submission" date="2023-06" db="EMBL/GenBank/DDBJ databases">
        <authorList>
            <person name="Delattre M."/>
        </authorList>
    </citation>
    <scope>NUCLEOTIDE SEQUENCE</scope>
    <source>
        <strain evidence="4">AF72</strain>
    </source>
</reference>
<proteinExistence type="predicted"/>
<dbReference type="AlphaFoldDB" id="A0AA36CE88"/>
<feature type="non-terminal residue" evidence="4">
    <location>
        <position position="1"/>
    </location>
</feature>
<gene>
    <name evidence="4" type="ORF">MSPICULIGERA_LOCUS5349</name>
</gene>
<evidence type="ECO:0000256" key="1">
    <source>
        <dbReference type="PROSITE-ProRule" id="PRU00176"/>
    </source>
</evidence>
<evidence type="ECO:0000256" key="2">
    <source>
        <dbReference type="SAM" id="MobiDB-lite"/>
    </source>
</evidence>
<feature type="domain" description="RRM" evidence="3">
    <location>
        <begin position="13"/>
        <end position="105"/>
    </location>
</feature>
<comment type="caution">
    <text evidence="4">The sequence shown here is derived from an EMBL/GenBank/DDBJ whole genome shotgun (WGS) entry which is preliminary data.</text>
</comment>
<dbReference type="Proteomes" id="UP001177023">
    <property type="component" value="Unassembled WGS sequence"/>
</dbReference>
<feature type="region of interest" description="Disordered" evidence="2">
    <location>
        <begin position="108"/>
        <end position="141"/>
    </location>
</feature>
<keyword evidence="1" id="KW-0694">RNA-binding</keyword>
<keyword evidence="5" id="KW-1185">Reference proteome</keyword>
<dbReference type="PROSITE" id="PS50102">
    <property type="entry name" value="RRM"/>
    <property type="match status" value="1"/>
</dbReference>
<dbReference type="InterPro" id="IPR035979">
    <property type="entry name" value="RBD_domain_sf"/>
</dbReference>
<dbReference type="InterPro" id="IPR012677">
    <property type="entry name" value="Nucleotide-bd_a/b_plait_sf"/>
</dbReference>
<dbReference type="SUPFAM" id="SSF54928">
    <property type="entry name" value="RNA-binding domain, RBD"/>
    <property type="match status" value="1"/>
</dbReference>
<sequence>MTFGELDETRPNRSFYVKNIPEEWSDWDVFEAFTRFGLVHNVHFRKMADQPNGQHAFLDMLTDEAAANLNKSIAVSHKMKHNGATLIIDQKKQRTELIKLREARLLNAEDNKENEAPGGSAEKKKANPNGPAQSTKKKTEAARAVKTLPFQDLKLHQETGILLAETPRDHVDVGAELTFFDVGYRARVVARKPTSHVVYLVDFGKEVEVQPDNIWLITDCQAHRQSDFFLPAPR</sequence>
<dbReference type="EMBL" id="CATQJA010001322">
    <property type="protein sequence ID" value="CAJ0566760.1"/>
    <property type="molecule type" value="Genomic_DNA"/>
</dbReference>
<feature type="compositionally biased region" description="Basic and acidic residues" evidence="2">
    <location>
        <begin position="108"/>
        <end position="125"/>
    </location>
</feature>
<dbReference type="CDD" id="cd20379">
    <property type="entry name" value="Tudor_dTUD-like"/>
    <property type="match status" value="1"/>
</dbReference>
<dbReference type="CDD" id="cd00590">
    <property type="entry name" value="RRM_SF"/>
    <property type="match status" value="1"/>
</dbReference>
<dbReference type="GO" id="GO:0003723">
    <property type="term" value="F:RNA binding"/>
    <property type="evidence" value="ECO:0007669"/>
    <property type="project" value="UniProtKB-UniRule"/>
</dbReference>
<accession>A0AA36CE88</accession>
<evidence type="ECO:0000259" key="3">
    <source>
        <dbReference type="PROSITE" id="PS50102"/>
    </source>
</evidence>
<evidence type="ECO:0000313" key="4">
    <source>
        <dbReference type="EMBL" id="CAJ0566760.1"/>
    </source>
</evidence>
<dbReference type="InterPro" id="IPR000504">
    <property type="entry name" value="RRM_dom"/>
</dbReference>
<dbReference type="Gene3D" id="3.30.70.330">
    <property type="match status" value="1"/>
</dbReference>
<evidence type="ECO:0000313" key="5">
    <source>
        <dbReference type="Proteomes" id="UP001177023"/>
    </source>
</evidence>